<dbReference type="PANTHER" id="PTHR36503">
    <property type="entry name" value="BLR2520 PROTEIN"/>
    <property type="match status" value="1"/>
</dbReference>
<dbReference type="EMBL" id="FNJL01000031">
    <property type="protein sequence ID" value="SDP84509.1"/>
    <property type="molecule type" value="Genomic_DNA"/>
</dbReference>
<proteinExistence type="predicted"/>
<dbReference type="PANTHER" id="PTHR36503:SF1">
    <property type="entry name" value="BLR2520 PROTEIN"/>
    <property type="match status" value="1"/>
</dbReference>
<dbReference type="SUPFAM" id="SSF54593">
    <property type="entry name" value="Glyoxalase/Bleomycin resistance protein/Dihydroxybiphenyl dioxygenase"/>
    <property type="match status" value="1"/>
</dbReference>
<sequence length="128" mass="13812">MQFAYTILYVQDVARSIAFYEAAFGLQRRFLHEGGDYGEMETGATTLAFSSHQLMAQLGKNPRRASADAPSFEIALTTDDVPAALARAVAAGARQVRAPERMPWGQTIAYVEDGDGVLVELCTPVQAG</sequence>
<dbReference type="RefSeq" id="WP_053843650.1">
    <property type="nucleotide sequence ID" value="NZ_CP028290.1"/>
</dbReference>
<reference evidence="3" key="1">
    <citation type="submission" date="2016-10" db="EMBL/GenBank/DDBJ databases">
        <authorList>
            <person name="Varghese N."/>
            <person name="Submissions S."/>
        </authorList>
    </citation>
    <scope>NUCLEOTIDE SEQUENCE [LARGE SCALE GENOMIC DNA]</scope>
    <source>
        <strain evidence="3">DSM 17101</strain>
    </source>
</reference>
<feature type="domain" description="VOC" evidence="1">
    <location>
        <begin position="2"/>
        <end position="124"/>
    </location>
</feature>
<dbReference type="CDD" id="cd07264">
    <property type="entry name" value="VOC_like"/>
    <property type="match status" value="1"/>
</dbReference>
<keyword evidence="3" id="KW-1185">Reference proteome</keyword>
<evidence type="ECO:0000259" key="1">
    <source>
        <dbReference type="PROSITE" id="PS51819"/>
    </source>
</evidence>
<dbReference type="Proteomes" id="UP000199317">
    <property type="component" value="Unassembled WGS sequence"/>
</dbReference>
<dbReference type="InterPro" id="IPR037523">
    <property type="entry name" value="VOC_core"/>
</dbReference>
<dbReference type="InterPro" id="IPR029068">
    <property type="entry name" value="Glyas_Bleomycin-R_OHBP_Dase"/>
</dbReference>
<protein>
    <recommendedName>
        <fullName evidence="1">VOC domain-containing protein</fullName>
    </recommendedName>
</protein>
<organism evidence="2 3">
    <name type="scientific">Paracidovorax cattleyae</name>
    <dbReference type="NCBI Taxonomy" id="80868"/>
    <lineage>
        <taxon>Bacteria</taxon>
        <taxon>Pseudomonadati</taxon>
        <taxon>Pseudomonadota</taxon>
        <taxon>Betaproteobacteria</taxon>
        <taxon>Burkholderiales</taxon>
        <taxon>Comamonadaceae</taxon>
        <taxon>Paracidovorax</taxon>
    </lineage>
</organism>
<evidence type="ECO:0000313" key="2">
    <source>
        <dbReference type="EMBL" id="SDP84509.1"/>
    </source>
</evidence>
<accession>A0A1H0W1D2</accession>
<name>A0A1H0W1D2_9BURK</name>
<dbReference type="Gene3D" id="3.10.180.10">
    <property type="entry name" value="2,3-Dihydroxybiphenyl 1,2-Dioxygenase, domain 1"/>
    <property type="match status" value="1"/>
</dbReference>
<dbReference type="PROSITE" id="PS51819">
    <property type="entry name" value="VOC"/>
    <property type="match status" value="1"/>
</dbReference>
<dbReference type="InterPro" id="IPR004360">
    <property type="entry name" value="Glyas_Fos-R_dOase_dom"/>
</dbReference>
<dbReference type="OrthoDB" id="9798430at2"/>
<evidence type="ECO:0000313" key="3">
    <source>
        <dbReference type="Proteomes" id="UP000199317"/>
    </source>
</evidence>
<gene>
    <name evidence="2" type="ORF">SAMN04489708_13110</name>
</gene>
<dbReference type="Pfam" id="PF00903">
    <property type="entry name" value="Glyoxalase"/>
    <property type="match status" value="1"/>
</dbReference>
<dbReference type="AlphaFoldDB" id="A0A1H0W1D2"/>